<name>A0A2Z2KP10_9BACL</name>
<dbReference type="Proteomes" id="UP000249890">
    <property type="component" value="Chromosome"/>
</dbReference>
<dbReference type="OrthoDB" id="2677830at2"/>
<dbReference type="Gene3D" id="3.40.960.10">
    <property type="entry name" value="VSR Endonuclease"/>
    <property type="match status" value="1"/>
</dbReference>
<reference evidence="1 2" key="1">
    <citation type="submission" date="2017-06" db="EMBL/GenBank/DDBJ databases">
        <title>Complete genome sequence of Paenibacillus donghaensis KCTC 13049T isolated from East Sea sediment, South Korea.</title>
        <authorList>
            <person name="Jung B.K."/>
            <person name="Hong S.-J."/>
            <person name="Shin J.-H."/>
        </authorList>
    </citation>
    <scope>NUCLEOTIDE SEQUENCE [LARGE SCALE GENOMIC DNA]</scope>
    <source>
        <strain evidence="1 2">KCTC 13049</strain>
    </source>
</reference>
<evidence type="ECO:0000313" key="1">
    <source>
        <dbReference type="EMBL" id="ASA26255.1"/>
    </source>
</evidence>
<evidence type="ECO:0008006" key="3">
    <source>
        <dbReference type="Google" id="ProtNLM"/>
    </source>
</evidence>
<organism evidence="1 2">
    <name type="scientific">Paenibacillus donghaensis</name>
    <dbReference type="NCBI Taxonomy" id="414771"/>
    <lineage>
        <taxon>Bacteria</taxon>
        <taxon>Bacillati</taxon>
        <taxon>Bacillota</taxon>
        <taxon>Bacilli</taxon>
        <taxon>Bacillales</taxon>
        <taxon>Paenibacillaceae</taxon>
        <taxon>Paenibacillus</taxon>
    </lineage>
</organism>
<protein>
    <recommendedName>
        <fullName evidence="3">DNA-binding response regulator</fullName>
    </recommendedName>
</protein>
<keyword evidence="2" id="KW-1185">Reference proteome</keyword>
<gene>
    <name evidence="1" type="ORF">B9T62_09535</name>
</gene>
<proteinExistence type="predicted"/>
<dbReference type="AlphaFoldDB" id="A0A2Z2KP10"/>
<dbReference type="EMBL" id="CP021780">
    <property type="protein sequence ID" value="ASA26255.1"/>
    <property type="molecule type" value="Genomic_DNA"/>
</dbReference>
<accession>A0A2Z2KP10</accession>
<sequence>MENGSNQEFEEAHRLWISQHAEQREGEAKGRLLRGHNYAEKLFVQNVWWPLFESLDQLHPEVEIYDWNRKSQFLDFAYLPQNGARFGLECDGFQSHIKDMDREKFSYALNRDSYLTGMGWRMLHFAFDDIQNRPEICRMLLQLALAPYLTRSRTGGPVLASAEKDVLRYAWSLGRAVRPKDVQLHFELNFRTAQKLLQSLSGKNLLQPVGSGQRVRFYEPKAMHPDQIW</sequence>
<evidence type="ECO:0000313" key="2">
    <source>
        <dbReference type="Proteomes" id="UP000249890"/>
    </source>
</evidence>
<dbReference type="KEGG" id="pdh:B9T62_09535"/>